<proteinExistence type="predicted"/>
<name>A0A8T3BHR9_DENNO</name>
<keyword evidence="2" id="KW-1185">Reference proteome</keyword>
<comment type="caution">
    <text evidence="1">The sequence shown here is derived from an EMBL/GenBank/DDBJ whole genome shotgun (WGS) entry which is preliminary data.</text>
</comment>
<organism evidence="1 2">
    <name type="scientific">Dendrobium nobile</name>
    <name type="common">Orchid</name>
    <dbReference type="NCBI Taxonomy" id="94219"/>
    <lineage>
        <taxon>Eukaryota</taxon>
        <taxon>Viridiplantae</taxon>
        <taxon>Streptophyta</taxon>
        <taxon>Embryophyta</taxon>
        <taxon>Tracheophyta</taxon>
        <taxon>Spermatophyta</taxon>
        <taxon>Magnoliopsida</taxon>
        <taxon>Liliopsida</taxon>
        <taxon>Asparagales</taxon>
        <taxon>Orchidaceae</taxon>
        <taxon>Epidendroideae</taxon>
        <taxon>Malaxideae</taxon>
        <taxon>Dendrobiinae</taxon>
        <taxon>Dendrobium</taxon>
    </lineage>
</organism>
<protein>
    <submittedName>
        <fullName evidence="1">Uncharacterized protein</fullName>
    </submittedName>
</protein>
<dbReference type="Proteomes" id="UP000829196">
    <property type="component" value="Unassembled WGS sequence"/>
</dbReference>
<evidence type="ECO:0000313" key="2">
    <source>
        <dbReference type="Proteomes" id="UP000829196"/>
    </source>
</evidence>
<dbReference type="EMBL" id="JAGYWB010000009">
    <property type="protein sequence ID" value="KAI0511820.1"/>
    <property type="molecule type" value="Genomic_DNA"/>
</dbReference>
<dbReference type="AlphaFoldDB" id="A0A8T3BHR9"/>
<sequence length="75" mass="8554">MEFSTIQVFYGAGSNFGFGVEATCVLFCNSKETLNLYSAFCLGNLNLHQWEPKFQAFVFENGHVLGKWIEKLMHL</sequence>
<gene>
    <name evidence="1" type="ORF">KFK09_012452</name>
</gene>
<evidence type="ECO:0000313" key="1">
    <source>
        <dbReference type="EMBL" id="KAI0511820.1"/>
    </source>
</evidence>
<accession>A0A8T3BHR9</accession>
<reference evidence="1" key="1">
    <citation type="journal article" date="2022" name="Front. Genet.">
        <title>Chromosome-Scale Assembly of the Dendrobium nobile Genome Provides Insights Into the Molecular Mechanism of the Biosynthesis of the Medicinal Active Ingredient of Dendrobium.</title>
        <authorList>
            <person name="Xu Q."/>
            <person name="Niu S.-C."/>
            <person name="Li K.-L."/>
            <person name="Zheng P.-J."/>
            <person name="Zhang X.-J."/>
            <person name="Jia Y."/>
            <person name="Liu Y."/>
            <person name="Niu Y.-X."/>
            <person name="Yu L.-H."/>
            <person name="Chen D.-F."/>
            <person name="Zhang G.-Q."/>
        </authorList>
    </citation>
    <scope>NUCLEOTIDE SEQUENCE</scope>
    <source>
        <tissue evidence="1">Leaf</tissue>
    </source>
</reference>